<dbReference type="PANTHER" id="PTHR22950">
    <property type="entry name" value="AMINO ACID TRANSPORTER"/>
    <property type="match status" value="1"/>
</dbReference>
<keyword evidence="2 5" id="KW-0812">Transmembrane</keyword>
<dbReference type="EMBL" id="CAUYUJ010021842">
    <property type="protein sequence ID" value="CAK0907353.1"/>
    <property type="molecule type" value="Genomic_DNA"/>
</dbReference>
<evidence type="ECO:0000313" key="7">
    <source>
        <dbReference type="EMBL" id="CAK0907353.1"/>
    </source>
</evidence>
<comment type="subcellular location">
    <subcellularLocation>
        <location evidence="1">Membrane</location>
        <topology evidence="1">Multi-pass membrane protein</topology>
    </subcellularLocation>
</comment>
<feature type="transmembrane region" description="Helical" evidence="5">
    <location>
        <begin position="74"/>
        <end position="94"/>
    </location>
</feature>
<keyword evidence="4 5" id="KW-0472">Membrane</keyword>
<sequence>MVPGTPRPLSGLLAVALCAPGMFQPGLKKVVIFSKISLGCAICFVLVLLTLALSPTPVGAQPLEQEIWRPDQMFVAWPIFGYMFAVQPSGMIILSRLEARGRQPDHMDEDSAADLREARARVTLNGYVVSIVIGYVIGVSSYKRFGEHTQGNIIRSIHDSPEGLLPGCVVLLQLSSAVMLLCSAAFVMVSFRFAVVEVMRLVGVPLPPAGEDIPTQLRHRITCGVLCGMCVVSMACDDISIVYRAIGSVATQFFALILPGAFSIRLGQGMAVRKMWGPLLITILG</sequence>
<keyword evidence="3 5" id="KW-1133">Transmembrane helix</keyword>
<evidence type="ECO:0000256" key="1">
    <source>
        <dbReference type="ARBA" id="ARBA00004141"/>
    </source>
</evidence>
<feature type="non-terminal residue" evidence="7">
    <location>
        <position position="285"/>
    </location>
</feature>
<protein>
    <recommendedName>
        <fullName evidence="6">Amino acid transporter transmembrane domain-containing protein</fullName>
    </recommendedName>
</protein>
<evidence type="ECO:0000256" key="2">
    <source>
        <dbReference type="ARBA" id="ARBA00022692"/>
    </source>
</evidence>
<dbReference type="Pfam" id="PF01490">
    <property type="entry name" value="Aa_trans"/>
    <property type="match status" value="1"/>
</dbReference>
<evidence type="ECO:0000256" key="4">
    <source>
        <dbReference type="ARBA" id="ARBA00023136"/>
    </source>
</evidence>
<feature type="transmembrane region" description="Helical" evidence="5">
    <location>
        <begin position="241"/>
        <end position="264"/>
    </location>
</feature>
<feature type="domain" description="Amino acid transporter transmembrane" evidence="6">
    <location>
        <begin position="14"/>
        <end position="266"/>
    </location>
</feature>
<evidence type="ECO:0000259" key="6">
    <source>
        <dbReference type="Pfam" id="PF01490"/>
    </source>
</evidence>
<proteinExistence type="predicted"/>
<accession>A0ABN9Y498</accession>
<feature type="transmembrane region" description="Helical" evidence="5">
    <location>
        <begin position="30"/>
        <end position="54"/>
    </location>
</feature>
<organism evidence="7 8">
    <name type="scientific">Prorocentrum cordatum</name>
    <dbReference type="NCBI Taxonomy" id="2364126"/>
    <lineage>
        <taxon>Eukaryota</taxon>
        <taxon>Sar</taxon>
        <taxon>Alveolata</taxon>
        <taxon>Dinophyceae</taxon>
        <taxon>Prorocentrales</taxon>
        <taxon>Prorocentraceae</taxon>
        <taxon>Prorocentrum</taxon>
    </lineage>
</organism>
<evidence type="ECO:0000256" key="5">
    <source>
        <dbReference type="SAM" id="Phobius"/>
    </source>
</evidence>
<dbReference type="Proteomes" id="UP001189429">
    <property type="component" value="Unassembled WGS sequence"/>
</dbReference>
<evidence type="ECO:0000256" key="3">
    <source>
        <dbReference type="ARBA" id="ARBA00022989"/>
    </source>
</evidence>
<keyword evidence="8" id="KW-1185">Reference proteome</keyword>
<dbReference type="InterPro" id="IPR013057">
    <property type="entry name" value="AA_transpt_TM"/>
</dbReference>
<name>A0ABN9Y498_9DINO</name>
<feature type="transmembrane region" description="Helical" evidence="5">
    <location>
        <begin position="170"/>
        <end position="196"/>
    </location>
</feature>
<reference evidence="7" key="1">
    <citation type="submission" date="2023-10" db="EMBL/GenBank/DDBJ databases">
        <authorList>
            <person name="Chen Y."/>
            <person name="Shah S."/>
            <person name="Dougan E. K."/>
            <person name="Thang M."/>
            <person name="Chan C."/>
        </authorList>
    </citation>
    <scope>NUCLEOTIDE SEQUENCE [LARGE SCALE GENOMIC DNA]</scope>
</reference>
<comment type="caution">
    <text evidence="7">The sequence shown here is derived from an EMBL/GenBank/DDBJ whole genome shotgun (WGS) entry which is preliminary data.</text>
</comment>
<feature type="transmembrane region" description="Helical" evidence="5">
    <location>
        <begin position="124"/>
        <end position="142"/>
    </location>
</feature>
<evidence type="ECO:0000313" key="8">
    <source>
        <dbReference type="Proteomes" id="UP001189429"/>
    </source>
</evidence>
<gene>
    <name evidence="7" type="ORF">PCOR1329_LOCUS82395</name>
</gene>